<dbReference type="InterPro" id="IPR027051">
    <property type="entry name" value="XdhC_Rossmann_dom"/>
</dbReference>
<dbReference type="eggNOG" id="arCOG01929">
    <property type="taxonomic scope" value="Archaea"/>
</dbReference>
<dbReference type="InterPro" id="IPR003777">
    <property type="entry name" value="XdhC_CoxI"/>
</dbReference>
<dbReference type="Pfam" id="PF13478">
    <property type="entry name" value="XdhC_C"/>
    <property type="match status" value="1"/>
</dbReference>
<reference evidence="3 4" key="1">
    <citation type="journal article" date="2014" name="Int. J. Syst. Evol. Microbiol.">
        <title>Methanobacterium paludis sp. nov. and a novel strain of Methanobacterium lacus isolated from northern peatlands.</title>
        <authorList>
            <person name="Cadillo-Quiroz H."/>
            <person name="Brauer S.L."/>
            <person name="Goodson N."/>
            <person name="Yavitt J.B."/>
            <person name="Zinder S.H."/>
        </authorList>
    </citation>
    <scope>NUCLEOTIDE SEQUENCE [LARGE SCALE GENOMIC DNA]</scope>
    <source>
        <strain evidence="4">DSM 25820 / JCM 18151 / SWAN1</strain>
    </source>
</reference>
<evidence type="ECO:0000313" key="3">
    <source>
        <dbReference type="EMBL" id="AEG17185.1"/>
    </source>
</evidence>
<dbReference type="Proteomes" id="UP000009231">
    <property type="component" value="Chromosome"/>
</dbReference>
<name>F6D840_METPW</name>
<dbReference type="OrthoDB" id="33067at2157"/>
<proteinExistence type="predicted"/>
<gene>
    <name evidence="3" type="ordered locus">MSWAN_0139</name>
</gene>
<sequence>MNIYEIIGNYLDSDKTGAIATIVTKEGSGPRNVGAKMFVGEDGKIYGTIGGGSLEFNVYKEAMAQMGEHNPHMIHIKMDSEEVVGKYMICGGNVDIFLEPVIKKYDKIYRRLGYMEKTDKNGVLITQFNNEKFLKTIIEKNEDIFDSEINENTFGFEISEDEKEVFQERLHDSKIYVNNEILIETLNHLPTLYIFGAGHISQFIAKFAKIAGFYVVVTDDRAEFANKERFPEADEILVEPIPDVFNSLQFSGNEFVVIVTRGHQFDADVLRESLKRDTKYVGMIGSKRKVKMIFDHMKKCGFSEDIISNVYSPIGLSINAETPQEIAVSIVAELIMVRRG</sequence>
<organism evidence="3 4">
    <name type="scientific">Methanobacterium paludis (strain DSM 25820 / JCM 18151 / SWAN1)</name>
    <dbReference type="NCBI Taxonomy" id="868131"/>
    <lineage>
        <taxon>Archaea</taxon>
        <taxon>Methanobacteriati</taxon>
        <taxon>Methanobacteriota</taxon>
        <taxon>Methanomada group</taxon>
        <taxon>Methanobacteria</taxon>
        <taxon>Methanobacteriales</taxon>
        <taxon>Methanobacteriaceae</taxon>
        <taxon>Methanobacterium</taxon>
    </lineage>
</organism>
<dbReference type="Gene3D" id="3.40.50.720">
    <property type="entry name" value="NAD(P)-binding Rossmann-like Domain"/>
    <property type="match status" value="1"/>
</dbReference>
<dbReference type="Pfam" id="PF02625">
    <property type="entry name" value="XdhC_CoxI"/>
    <property type="match status" value="1"/>
</dbReference>
<dbReference type="STRING" id="868131.MSWAN_0139"/>
<dbReference type="PANTHER" id="PTHR30388:SF6">
    <property type="entry name" value="XANTHINE DEHYDROGENASE SUBUNIT A-RELATED"/>
    <property type="match status" value="1"/>
</dbReference>
<dbReference type="InterPro" id="IPR052698">
    <property type="entry name" value="MoCofactor_Util/Proc"/>
</dbReference>
<dbReference type="EMBL" id="CP002772">
    <property type="protein sequence ID" value="AEG17185.1"/>
    <property type="molecule type" value="Genomic_DNA"/>
</dbReference>
<dbReference type="HOGENOM" id="CLU_041115_4_1_2"/>
<evidence type="ECO:0000259" key="1">
    <source>
        <dbReference type="Pfam" id="PF02625"/>
    </source>
</evidence>
<dbReference type="GeneID" id="10667616"/>
<dbReference type="PANTHER" id="PTHR30388">
    <property type="entry name" value="ALDEHYDE OXIDOREDUCTASE MOLYBDENUM COFACTOR ASSEMBLY PROTEIN"/>
    <property type="match status" value="1"/>
</dbReference>
<protein>
    <submittedName>
        <fullName evidence="3">XshC-Cox1-family protein</fullName>
    </submittedName>
</protein>
<accession>F6D840</accession>
<dbReference type="RefSeq" id="WP_013824687.1">
    <property type="nucleotide sequence ID" value="NC_015574.1"/>
</dbReference>
<feature type="domain" description="XdhC Rossmann" evidence="2">
    <location>
        <begin position="192"/>
        <end position="334"/>
    </location>
</feature>
<dbReference type="AlphaFoldDB" id="F6D840"/>
<evidence type="ECO:0000259" key="2">
    <source>
        <dbReference type="Pfam" id="PF13478"/>
    </source>
</evidence>
<feature type="domain" description="XdhC- CoxI" evidence="1">
    <location>
        <begin position="12"/>
        <end position="75"/>
    </location>
</feature>
<dbReference type="KEGG" id="mew:MSWAN_0139"/>
<evidence type="ECO:0000313" key="4">
    <source>
        <dbReference type="Proteomes" id="UP000009231"/>
    </source>
</evidence>
<keyword evidence="4" id="KW-1185">Reference proteome</keyword>